<dbReference type="RefSeq" id="WP_090593038.1">
    <property type="nucleotide sequence ID" value="NZ_CP104302.1"/>
</dbReference>
<dbReference type="InterPro" id="IPR000073">
    <property type="entry name" value="AB_hydrolase_1"/>
</dbReference>
<organism evidence="2 3">
    <name type="scientific">Mycolicibacterium brumae</name>
    <dbReference type="NCBI Taxonomy" id="85968"/>
    <lineage>
        <taxon>Bacteria</taxon>
        <taxon>Bacillati</taxon>
        <taxon>Actinomycetota</taxon>
        <taxon>Actinomycetes</taxon>
        <taxon>Mycobacteriales</taxon>
        <taxon>Mycobacteriaceae</taxon>
        <taxon>Mycolicibacterium</taxon>
    </lineage>
</organism>
<dbReference type="EMBL" id="PDCN02000004">
    <property type="protein sequence ID" value="PIB76508.1"/>
    <property type="molecule type" value="Genomic_DNA"/>
</dbReference>
<dbReference type="OrthoDB" id="9800988at2"/>
<dbReference type="STRING" id="85968.GCA_900073015_03564"/>
<dbReference type="Gene3D" id="3.40.50.1820">
    <property type="entry name" value="alpha/beta hydrolase"/>
    <property type="match status" value="1"/>
</dbReference>
<evidence type="ECO:0000313" key="3">
    <source>
        <dbReference type="Proteomes" id="UP000230551"/>
    </source>
</evidence>
<dbReference type="GO" id="GO:0016787">
    <property type="term" value="F:hydrolase activity"/>
    <property type="evidence" value="ECO:0007669"/>
    <property type="project" value="UniProtKB-KW"/>
</dbReference>
<reference evidence="2 3" key="1">
    <citation type="journal article" date="2017" name="Infect. Genet. Evol.">
        <title>The new phylogeny of the genus Mycobacterium: The old and the news.</title>
        <authorList>
            <person name="Tortoli E."/>
            <person name="Fedrizzi T."/>
            <person name="Meehan C.J."/>
            <person name="Trovato A."/>
            <person name="Grottola A."/>
            <person name="Giacobazzi E."/>
            <person name="Serpini G.F."/>
            <person name="Tagliazucchi S."/>
            <person name="Fabio A."/>
            <person name="Bettua C."/>
            <person name="Bertorelli R."/>
            <person name="Frascaro F."/>
            <person name="De Sanctis V."/>
            <person name="Pecorari M."/>
            <person name="Jousson O."/>
            <person name="Segata N."/>
            <person name="Cirillo D.M."/>
        </authorList>
    </citation>
    <scope>NUCLEOTIDE SEQUENCE [LARGE SCALE GENOMIC DNA]</scope>
    <source>
        <strain evidence="2 3">CIP1034565</strain>
    </source>
</reference>
<dbReference type="InterPro" id="IPR029058">
    <property type="entry name" value="AB_hydrolase_fold"/>
</dbReference>
<gene>
    <name evidence="2" type="ORF">CQY22_005140</name>
</gene>
<dbReference type="SUPFAM" id="SSF53474">
    <property type="entry name" value="alpha/beta-Hydrolases"/>
    <property type="match status" value="1"/>
</dbReference>
<proteinExistence type="predicted"/>
<dbReference type="PANTHER" id="PTHR43433">
    <property type="entry name" value="HYDROLASE, ALPHA/BETA FOLD FAMILY PROTEIN"/>
    <property type="match status" value="1"/>
</dbReference>
<dbReference type="Proteomes" id="UP000230551">
    <property type="component" value="Unassembled WGS sequence"/>
</dbReference>
<evidence type="ECO:0000259" key="1">
    <source>
        <dbReference type="Pfam" id="PF00561"/>
    </source>
</evidence>
<dbReference type="AlphaFoldDB" id="A0A2G5PDV2"/>
<dbReference type="PANTHER" id="PTHR43433:SF10">
    <property type="entry name" value="AB HYDROLASE-1 DOMAIN-CONTAINING PROTEIN"/>
    <property type="match status" value="1"/>
</dbReference>
<keyword evidence="2" id="KW-0378">Hydrolase</keyword>
<keyword evidence="3" id="KW-1185">Reference proteome</keyword>
<accession>A0A2G5PDV2</accession>
<feature type="domain" description="AB hydrolase-1" evidence="1">
    <location>
        <begin position="39"/>
        <end position="289"/>
    </location>
</feature>
<name>A0A2G5PDV2_9MYCO</name>
<protein>
    <submittedName>
        <fullName evidence="2">Alpha/beta hydrolase</fullName>
    </submittedName>
</protein>
<comment type="caution">
    <text evidence="2">The sequence shown here is derived from an EMBL/GenBank/DDBJ whole genome shotgun (WGS) entry which is preliminary data.</text>
</comment>
<dbReference type="InterPro" id="IPR050471">
    <property type="entry name" value="AB_hydrolase"/>
</dbReference>
<evidence type="ECO:0000313" key="2">
    <source>
        <dbReference type="EMBL" id="PIB76508.1"/>
    </source>
</evidence>
<sequence length="316" mass="33344">MQSPLSVQKVARPRLEGVVTVSPTRRLSFAEFGDPKGRPVIWLHGTPGSRRQIPLDARRYAEQHGIRLIGLDRPGIGASTPHRYARLLDFAADLAVVADALRVDEMAVIGLSGGGPYTLAAAVGLPDRVLAAGVLGGVAPTTGPDAAAGGMMSLAALTAPLLAVADVPVGAMLSQVVRRGRPLATAALQFYAAANPKPDREVLRRPEVKAMVLDDLLNGSRTQAIAPFADIVVLSRDWGFRLGEVAVPVRWWHGDRDHVVPIGHGEHSVALLPDAELIVWRGESHLASFGRGAEVLRGVEQLLDGPGPTLAEPPGA</sequence>
<dbReference type="Pfam" id="PF00561">
    <property type="entry name" value="Abhydrolase_1"/>
    <property type="match status" value="1"/>
</dbReference>